<accession>A0AAD7DQB2</accession>
<evidence type="ECO:0000313" key="1">
    <source>
        <dbReference type="EMBL" id="KAJ7697202.1"/>
    </source>
</evidence>
<keyword evidence="2" id="KW-1185">Reference proteome</keyword>
<dbReference type="AlphaFoldDB" id="A0AAD7DQB2"/>
<protein>
    <recommendedName>
        <fullName evidence="3">F-box domain-containing protein</fullName>
    </recommendedName>
</protein>
<gene>
    <name evidence="1" type="ORF">B0H17DRAFT_1197601</name>
</gene>
<organism evidence="1 2">
    <name type="scientific">Mycena rosella</name>
    <name type="common">Pink bonnet</name>
    <name type="synonym">Agaricus rosellus</name>
    <dbReference type="NCBI Taxonomy" id="1033263"/>
    <lineage>
        <taxon>Eukaryota</taxon>
        <taxon>Fungi</taxon>
        <taxon>Dikarya</taxon>
        <taxon>Basidiomycota</taxon>
        <taxon>Agaricomycotina</taxon>
        <taxon>Agaricomycetes</taxon>
        <taxon>Agaricomycetidae</taxon>
        <taxon>Agaricales</taxon>
        <taxon>Marasmiineae</taxon>
        <taxon>Mycenaceae</taxon>
        <taxon>Mycena</taxon>
    </lineage>
</organism>
<name>A0AAD7DQB2_MYCRO</name>
<comment type="caution">
    <text evidence="1">The sequence shown here is derived from an EMBL/GenBank/DDBJ whole genome shotgun (WGS) entry which is preliminary data.</text>
</comment>
<dbReference type="Proteomes" id="UP001221757">
    <property type="component" value="Unassembled WGS sequence"/>
</dbReference>
<dbReference type="EMBL" id="JARKIE010000031">
    <property type="protein sequence ID" value="KAJ7697202.1"/>
    <property type="molecule type" value="Genomic_DNA"/>
</dbReference>
<evidence type="ECO:0000313" key="2">
    <source>
        <dbReference type="Proteomes" id="UP001221757"/>
    </source>
</evidence>
<proteinExistence type="predicted"/>
<reference evidence="1" key="1">
    <citation type="submission" date="2023-03" db="EMBL/GenBank/DDBJ databases">
        <title>Massive genome expansion in bonnet fungi (Mycena s.s.) driven by repeated elements and novel gene families across ecological guilds.</title>
        <authorList>
            <consortium name="Lawrence Berkeley National Laboratory"/>
            <person name="Harder C.B."/>
            <person name="Miyauchi S."/>
            <person name="Viragh M."/>
            <person name="Kuo A."/>
            <person name="Thoen E."/>
            <person name="Andreopoulos B."/>
            <person name="Lu D."/>
            <person name="Skrede I."/>
            <person name="Drula E."/>
            <person name="Henrissat B."/>
            <person name="Morin E."/>
            <person name="Kohler A."/>
            <person name="Barry K."/>
            <person name="LaButti K."/>
            <person name="Morin E."/>
            <person name="Salamov A."/>
            <person name="Lipzen A."/>
            <person name="Mereny Z."/>
            <person name="Hegedus B."/>
            <person name="Baldrian P."/>
            <person name="Stursova M."/>
            <person name="Weitz H."/>
            <person name="Taylor A."/>
            <person name="Grigoriev I.V."/>
            <person name="Nagy L.G."/>
            <person name="Martin F."/>
            <person name="Kauserud H."/>
        </authorList>
    </citation>
    <scope>NUCLEOTIDE SEQUENCE</scope>
    <source>
        <strain evidence="1">CBHHK067</strain>
    </source>
</reference>
<sequence>MGVLRSPFIVPELLQEFVALIGDSTSDLTACALVSRAWVYTSQAHFFREVSFISPFMAENERAWSRLREILDHSPHLIRHIRRLRVDADLLSLDTFSAICNFPFALVDYVFVRKALDLSLEAAIAMQSLCRLPTLRHVGMVLNFTQPATFLRIWDGCSPSMRHLELYCTNNGVHHPFIPAPRQSFPLVALESLKITPVPGLCDWLTNPLSPFDFSRLQVLGIYPRTRVLLVKGLAPTRRTREVPVFLHEDRPMSINLSLFPQLEALYIAIPSVNAQQIALDTLATIPPLSHIHRVVIHSSFLDRAVCEQIDSKFSDIPRLSLESVDLEMDTIWGDLKTDNLSEYFPRLSSRNLLRRIDRKED</sequence>
<evidence type="ECO:0008006" key="3">
    <source>
        <dbReference type="Google" id="ProtNLM"/>
    </source>
</evidence>